<accession>A0A1G9KB38</accession>
<organism evidence="1 2">
    <name type="scientific">Maridesulfovibrio ferrireducens</name>
    <dbReference type="NCBI Taxonomy" id="246191"/>
    <lineage>
        <taxon>Bacteria</taxon>
        <taxon>Pseudomonadati</taxon>
        <taxon>Thermodesulfobacteriota</taxon>
        <taxon>Desulfovibrionia</taxon>
        <taxon>Desulfovibrionales</taxon>
        <taxon>Desulfovibrionaceae</taxon>
        <taxon>Maridesulfovibrio</taxon>
    </lineage>
</organism>
<dbReference type="RefSeq" id="WP_092162573.1">
    <property type="nucleotide sequence ID" value="NZ_FNGA01000005.1"/>
</dbReference>
<reference evidence="2" key="1">
    <citation type="submission" date="2016-10" db="EMBL/GenBank/DDBJ databases">
        <authorList>
            <person name="Varghese N."/>
            <person name="Submissions S."/>
        </authorList>
    </citation>
    <scope>NUCLEOTIDE SEQUENCE [LARGE SCALE GENOMIC DNA]</scope>
    <source>
        <strain evidence="2">DSM 16995</strain>
    </source>
</reference>
<dbReference type="AlphaFoldDB" id="A0A1G9KB38"/>
<dbReference type="EMBL" id="FNGA01000005">
    <property type="protein sequence ID" value="SDL46829.1"/>
    <property type="molecule type" value="Genomic_DNA"/>
</dbReference>
<name>A0A1G9KB38_9BACT</name>
<dbReference type="Pfam" id="PF05096">
    <property type="entry name" value="Glu_cyclase_2"/>
    <property type="match status" value="1"/>
</dbReference>
<dbReference type="InterPro" id="IPR007788">
    <property type="entry name" value="QCT"/>
</dbReference>
<dbReference type="SUPFAM" id="SSF50969">
    <property type="entry name" value="YVTN repeat-like/Quinoprotein amine dehydrogenase"/>
    <property type="match status" value="1"/>
</dbReference>
<evidence type="ECO:0000313" key="1">
    <source>
        <dbReference type="EMBL" id="SDL46829.1"/>
    </source>
</evidence>
<dbReference type="OrthoDB" id="9783700at2"/>
<dbReference type="PANTHER" id="PTHR31270:SF1">
    <property type="entry name" value="GLUTAMINYL-PEPTIDE CYCLOTRANSFERASE"/>
    <property type="match status" value="1"/>
</dbReference>
<dbReference type="PANTHER" id="PTHR31270">
    <property type="entry name" value="GLUTAMINYL-PEPTIDE CYCLOTRANSFERASE"/>
    <property type="match status" value="1"/>
</dbReference>
<dbReference type="STRING" id="246191.SAMN05660337_3009"/>
<dbReference type="Proteomes" id="UP000199053">
    <property type="component" value="Unassembled WGS sequence"/>
</dbReference>
<sequence length="268" mass="30604">MHKYHIIIGLVALVLILPIFAAKSHARNFLHKAPIINCKILNSFPHDESAYTQGFLYHDNFFYESTGKHGHSSIRKIEPESGRLCTEYKIDQNLFGEGLCLWNKKIFQLTWKSGKCFVYDSKSLARTGSFKYKGQGWGLTSDGQFLIQSNGSDSLTFRDPHDFKKINTLKITDGNTKISRLNELEYADGVILCNVWYKDKIGAIDPVSGKIKFWLDISNLRPLAGKKAEVANGIAWDNKNKRLFVTGKFWNKIFEIKLHQPKQITSDL</sequence>
<gene>
    <name evidence="1" type="ORF">SAMN05660337_3009</name>
</gene>
<protein>
    <submittedName>
        <fullName evidence="1">Glutamine cyclotransferase</fullName>
    </submittedName>
</protein>
<dbReference type="InterPro" id="IPR011044">
    <property type="entry name" value="Quino_amine_DH_bsu"/>
</dbReference>
<proteinExistence type="predicted"/>
<keyword evidence="2" id="KW-1185">Reference proteome</keyword>
<dbReference type="GO" id="GO:0016603">
    <property type="term" value="F:glutaminyl-peptide cyclotransferase activity"/>
    <property type="evidence" value="ECO:0007669"/>
    <property type="project" value="InterPro"/>
</dbReference>
<keyword evidence="1" id="KW-0808">Transferase</keyword>
<evidence type="ECO:0000313" key="2">
    <source>
        <dbReference type="Proteomes" id="UP000199053"/>
    </source>
</evidence>